<keyword evidence="2" id="KW-1185">Reference proteome</keyword>
<protein>
    <submittedName>
        <fullName evidence="1">Uncharacterized protein</fullName>
    </submittedName>
</protein>
<proteinExistence type="predicted"/>
<evidence type="ECO:0000313" key="1">
    <source>
        <dbReference type="EMBL" id="KAI4383533.1"/>
    </source>
</evidence>
<reference evidence="2" key="1">
    <citation type="journal article" date="2023" name="Front. Plant Sci.">
        <title>Chromosomal-level genome assembly of Melastoma candidum provides insights into trichome evolution.</title>
        <authorList>
            <person name="Zhong Y."/>
            <person name="Wu W."/>
            <person name="Sun C."/>
            <person name="Zou P."/>
            <person name="Liu Y."/>
            <person name="Dai S."/>
            <person name="Zhou R."/>
        </authorList>
    </citation>
    <scope>NUCLEOTIDE SEQUENCE [LARGE SCALE GENOMIC DNA]</scope>
</reference>
<name>A0ACB9RWZ2_9MYRT</name>
<gene>
    <name evidence="1" type="ORF">MLD38_009360</name>
</gene>
<accession>A0ACB9RWZ2</accession>
<organism evidence="1 2">
    <name type="scientific">Melastoma candidum</name>
    <dbReference type="NCBI Taxonomy" id="119954"/>
    <lineage>
        <taxon>Eukaryota</taxon>
        <taxon>Viridiplantae</taxon>
        <taxon>Streptophyta</taxon>
        <taxon>Embryophyta</taxon>
        <taxon>Tracheophyta</taxon>
        <taxon>Spermatophyta</taxon>
        <taxon>Magnoliopsida</taxon>
        <taxon>eudicotyledons</taxon>
        <taxon>Gunneridae</taxon>
        <taxon>Pentapetalae</taxon>
        <taxon>rosids</taxon>
        <taxon>malvids</taxon>
        <taxon>Myrtales</taxon>
        <taxon>Melastomataceae</taxon>
        <taxon>Melastomatoideae</taxon>
        <taxon>Melastomateae</taxon>
        <taxon>Melastoma</taxon>
    </lineage>
</organism>
<dbReference type="EMBL" id="CM042882">
    <property type="protein sequence ID" value="KAI4383533.1"/>
    <property type="molecule type" value="Genomic_DNA"/>
</dbReference>
<sequence length="109" mass="12422">MMCHHERARDLSGSDDDKQWENKKTGKRTSIVKEPSRVTSSIEAGSPPIRMSLPAFLMLGKKQRHTSAGNRSKTPVSSPRSSLDRTDGRWPSAREDEWKKRSKSRDKQD</sequence>
<evidence type="ECO:0000313" key="2">
    <source>
        <dbReference type="Proteomes" id="UP001057402"/>
    </source>
</evidence>
<comment type="caution">
    <text evidence="1">The sequence shown here is derived from an EMBL/GenBank/DDBJ whole genome shotgun (WGS) entry which is preliminary data.</text>
</comment>
<dbReference type="Proteomes" id="UP001057402">
    <property type="component" value="Chromosome 3"/>
</dbReference>